<dbReference type="GO" id="GO:0035438">
    <property type="term" value="F:cyclic-di-GMP binding"/>
    <property type="evidence" value="ECO:0007669"/>
    <property type="project" value="InterPro"/>
</dbReference>
<keyword evidence="5" id="KW-0966">Cell projection</keyword>
<dbReference type="AlphaFoldDB" id="A0A0A2VI80"/>
<evidence type="ECO:0000256" key="2">
    <source>
        <dbReference type="ARBA" id="ARBA00023143"/>
    </source>
</evidence>
<evidence type="ECO:0000259" key="4">
    <source>
        <dbReference type="Pfam" id="PF07317"/>
    </source>
</evidence>
<dbReference type="Gene3D" id="2.40.10.220">
    <property type="entry name" value="predicted glycosyltransferase like domains"/>
    <property type="match status" value="1"/>
</dbReference>
<dbReference type="InterPro" id="IPR012349">
    <property type="entry name" value="Split_barrel_FMN-bd"/>
</dbReference>
<dbReference type="Pfam" id="PF07317">
    <property type="entry name" value="PilZN"/>
    <property type="match status" value="1"/>
</dbReference>
<dbReference type="Proteomes" id="UP000030106">
    <property type="component" value="Unassembled WGS sequence"/>
</dbReference>
<feature type="domain" description="Type III secretion system flagellar brake protein YcgR PilZN" evidence="4">
    <location>
        <begin position="40"/>
        <end position="123"/>
    </location>
</feature>
<dbReference type="InterPro" id="IPR009926">
    <property type="entry name" value="T3SS_YcgR_PilZN"/>
</dbReference>
<dbReference type="HAMAP" id="MF_01457">
    <property type="entry name" value="YcgR"/>
    <property type="match status" value="1"/>
</dbReference>
<dbReference type="InterPro" id="IPR023787">
    <property type="entry name" value="T3SS_YcgR"/>
</dbReference>
<dbReference type="Pfam" id="PF07238">
    <property type="entry name" value="PilZ"/>
    <property type="match status" value="1"/>
</dbReference>
<organism evidence="5 6">
    <name type="scientific">Beauveria bassiana D1-5</name>
    <dbReference type="NCBI Taxonomy" id="1245745"/>
    <lineage>
        <taxon>Eukaryota</taxon>
        <taxon>Fungi</taxon>
        <taxon>Dikarya</taxon>
        <taxon>Ascomycota</taxon>
        <taxon>Pezizomycotina</taxon>
        <taxon>Sordariomycetes</taxon>
        <taxon>Hypocreomycetidae</taxon>
        <taxon>Hypocreales</taxon>
        <taxon>Cordycipitaceae</taxon>
        <taxon>Beauveria</taxon>
    </lineage>
</organism>
<comment type="caution">
    <text evidence="5">The sequence shown here is derived from an EMBL/GenBank/DDBJ whole genome shotgun (WGS) entry which is preliminary data.</text>
</comment>
<dbReference type="HOGENOM" id="CLU_086025_0_0_1"/>
<gene>
    <name evidence="5" type="ORF">BBAD15_g8709</name>
</gene>
<feature type="domain" description="PilZ" evidence="3">
    <location>
        <begin position="126"/>
        <end position="243"/>
    </location>
</feature>
<accession>A0A0A2VI80</accession>
<evidence type="ECO:0000256" key="1">
    <source>
        <dbReference type="ARBA" id="ARBA00022741"/>
    </source>
</evidence>
<name>A0A0A2VI80_BEABA</name>
<evidence type="ECO:0000313" key="6">
    <source>
        <dbReference type="Proteomes" id="UP000030106"/>
    </source>
</evidence>
<keyword evidence="2" id="KW-0975">Bacterial flagellum</keyword>
<evidence type="ECO:0000313" key="5">
    <source>
        <dbReference type="EMBL" id="KGQ06027.1"/>
    </source>
</evidence>
<sequence>MAPITATKKLGQLKPVTGPPRCNAVATQPPTTAPTIPRIQQVPVRLEWSNGQFISKILEVSAERLVLDFGSQAQENLSVQKASHIDFIAETQGAKVEFSLPGLKATEYQNLPAFITPLPPSLWFVQRREYFRITAPMQPQYYCRTELPDGSQFAFRLCDLSLGGMGALVDGTLPPGLAPGLRFGRVEMDLVEWGKFYFDMQLVMVSERKVVDSKNETISTPRLSFRFLNVNPAVERELQKIIFSLERSAREKTNRVK</sequence>
<keyword evidence="1" id="KW-0547">Nucleotide-binding</keyword>
<proteinExistence type="inferred from homology"/>
<dbReference type="Gene3D" id="2.30.110.10">
    <property type="entry name" value="Electron Transport, Fmn-binding Protein, Chain A"/>
    <property type="match status" value="1"/>
</dbReference>
<keyword evidence="5" id="KW-0282">Flagellum</keyword>
<keyword evidence="5" id="KW-0969">Cilium</keyword>
<evidence type="ECO:0000259" key="3">
    <source>
        <dbReference type="Pfam" id="PF07238"/>
    </source>
</evidence>
<reference evidence="5 6" key="1">
    <citation type="submission" date="2012-10" db="EMBL/GenBank/DDBJ databases">
        <title>Genome sequencing and analysis of entomopathogenic fungi Beauveria bassiana D1-5.</title>
        <authorList>
            <person name="Li Q."/>
            <person name="Wang L."/>
            <person name="Zhang Z."/>
            <person name="Wang Q."/>
            <person name="Ren J."/>
            <person name="Wang M."/>
            <person name="Xu W."/>
            <person name="Wang J."/>
            <person name="Lu Y."/>
            <person name="Du Q."/>
            <person name="Sun Z."/>
        </authorList>
    </citation>
    <scope>NUCLEOTIDE SEQUENCE [LARGE SCALE GENOMIC DNA]</scope>
    <source>
        <strain evidence="5 6">D1-5</strain>
    </source>
</reference>
<dbReference type="EMBL" id="ANFO01000886">
    <property type="protein sequence ID" value="KGQ06027.1"/>
    <property type="molecule type" value="Genomic_DNA"/>
</dbReference>
<protein>
    <submittedName>
        <fullName evidence="5">Flagellar brake protein YcgR</fullName>
    </submittedName>
</protein>
<dbReference type="InterPro" id="IPR009875">
    <property type="entry name" value="PilZ_domain"/>
</dbReference>